<feature type="compositionally biased region" description="Basic residues" evidence="6">
    <location>
        <begin position="425"/>
        <end position="434"/>
    </location>
</feature>
<evidence type="ECO:0000313" key="10">
    <source>
        <dbReference type="RefSeq" id="XP_022102789.1"/>
    </source>
</evidence>
<feature type="region of interest" description="Disordered" evidence="6">
    <location>
        <begin position="387"/>
        <end position="518"/>
    </location>
</feature>
<feature type="transmembrane region" description="Helical" evidence="7">
    <location>
        <begin position="623"/>
        <end position="647"/>
    </location>
</feature>
<reference evidence="10" key="1">
    <citation type="submission" date="2025-08" db="UniProtKB">
        <authorList>
            <consortium name="RefSeq"/>
        </authorList>
    </citation>
    <scope>IDENTIFICATION</scope>
</reference>
<feature type="region of interest" description="Disordered" evidence="6">
    <location>
        <begin position="346"/>
        <end position="367"/>
    </location>
</feature>
<dbReference type="GO" id="GO:0003677">
    <property type="term" value="F:DNA binding"/>
    <property type="evidence" value="ECO:0007669"/>
    <property type="project" value="UniProtKB-KW"/>
</dbReference>
<proteinExistence type="predicted"/>
<evidence type="ECO:0000313" key="9">
    <source>
        <dbReference type="Proteomes" id="UP000694845"/>
    </source>
</evidence>
<feature type="transmembrane region" description="Helical" evidence="7">
    <location>
        <begin position="574"/>
        <end position="592"/>
    </location>
</feature>
<feature type="transmembrane region" description="Helical" evidence="7">
    <location>
        <begin position="141"/>
        <end position="162"/>
    </location>
</feature>
<keyword evidence="3 7" id="KW-1133">Transmembrane helix</keyword>
<keyword evidence="4 7" id="KW-0472">Membrane</keyword>
<accession>A0A8B7ZAT4</accession>
<dbReference type="KEGG" id="aplc:110985784"/>
<feature type="transmembrane region" description="Helical" evidence="7">
    <location>
        <begin position="708"/>
        <end position="726"/>
    </location>
</feature>
<dbReference type="Proteomes" id="UP000694845">
    <property type="component" value="Unplaced"/>
</dbReference>
<feature type="compositionally biased region" description="Acidic residues" evidence="6">
    <location>
        <begin position="471"/>
        <end position="483"/>
    </location>
</feature>
<dbReference type="GO" id="GO:0016020">
    <property type="term" value="C:membrane"/>
    <property type="evidence" value="ECO:0007669"/>
    <property type="project" value="UniProtKB-SubCell"/>
</dbReference>
<dbReference type="Pfam" id="PF12129">
    <property type="entry name" value="PHTF1-2_N"/>
    <property type="match status" value="1"/>
</dbReference>
<feature type="region of interest" description="Disordered" evidence="6">
    <location>
        <begin position="236"/>
        <end position="280"/>
    </location>
</feature>
<evidence type="ECO:0000256" key="3">
    <source>
        <dbReference type="ARBA" id="ARBA00022989"/>
    </source>
</evidence>
<gene>
    <name evidence="10" type="primary">LOC110985784</name>
</gene>
<dbReference type="InterPro" id="IPR039775">
    <property type="entry name" value="PHTF1/2"/>
</dbReference>
<keyword evidence="2 7" id="KW-0812">Transmembrane</keyword>
<dbReference type="OrthoDB" id="10066656at2759"/>
<dbReference type="GeneID" id="110985784"/>
<keyword evidence="10" id="KW-0371">Homeobox</keyword>
<comment type="subcellular location">
    <subcellularLocation>
        <location evidence="1">Membrane</location>
        <topology evidence="1">Multi-pass membrane protein</topology>
    </subcellularLocation>
</comment>
<feature type="region of interest" description="Disordered" evidence="6">
    <location>
        <begin position="169"/>
        <end position="205"/>
    </location>
</feature>
<feature type="transmembrane region" description="Helical" evidence="7">
    <location>
        <begin position="746"/>
        <end position="767"/>
    </location>
</feature>
<dbReference type="GO" id="GO:0005783">
    <property type="term" value="C:endoplasmic reticulum"/>
    <property type="evidence" value="ECO:0007669"/>
    <property type="project" value="InterPro"/>
</dbReference>
<evidence type="ECO:0000256" key="4">
    <source>
        <dbReference type="ARBA" id="ARBA00023136"/>
    </source>
</evidence>
<evidence type="ECO:0000256" key="6">
    <source>
        <dbReference type="SAM" id="MobiDB-lite"/>
    </source>
</evidence>
<evidence type="ECO:0000256" key="5">
    <source>
        <dbReference type="ARBA" id="ARBA00023180"/>
    </source>
</evidence>
<keyword evidence="5" id="KW-0325">Glycoprotein</keyword>
<dbReference type="PANTHER" id="PTHR12680:SF6">
    <property type="entry name" value="PROTEIN PHTF"/>
    <property type="match status" value="1"/>
</dbReference>
<evidence type="ECO:0000259" key="8">
    <source>
        <dbReference type="Pfam" id="PF12129"/>
    </source>
</evidence>
<feature type="compositionally biased region" description="Basic and acidic residues" evidence="6">
    <location>
        <begin position="445"/>
        <end position="462"/>
    </location>
</feature>
<dbReference type="InterPro" id="IPR021980">
    <property type="entry name" value="PHTF1/2_N"/>
</dbReference>
<organism evidence="9 10">
    <name type="scientific">Acanthaster planci</name>
    <name type="common">Crown-of-thorns starfish</name>
    <dbReference type="NCBI Taxonomy" id="133434"/>
    <lineage>
        <taxon>Eukaryota</taxon>
        <taxon>Metazoa</taxon>
        <taxon>Echinodermata</taxon>
        <taxon>Eleutherozoa</taxon>
        <taxon>Asterozoa</taxon>
        <taxon>Asteroidea</taxon>
        <taxon>Valvatacea</taxon>
        <taxon>Valvatida</taxon>
        <taxon>Acanthasteridae</taxon>
        <taxon>Acanthaster</taxon>
    </lineage>
</organism>
<keyword evidence="9" id="KW-1185">Reference proteome</keyword>
<name>A0A8B7ZAT4_ACAPL</name>
<evidence type="ECO:0000256" key="2">
    <source>
        <dbReference type="ARBA" id="ARBA00022692"/>
    </source>
</evidence>
<feature type="transmembrane region" description="Helical" evidence="7">
    <location>
        <begin position="829"/>
        <end position="852"/>
    </location>
</feature>
<feature type="transmembrane region" description="Helical" evidence="7">
    <location>
        <begin position="104"/>
        <end position="126"/>
    </location>
</feature>
<evidence type="ECO:0000256" key="7">
    <source>
        <dbReference type="SAM" id="Phobius"/>
    </source>
</evidence>
<protein>
    <submittedName>
        <fullName evidence="10">Homeodomain transcription factor 2 isoform X1</fullName>
    </submittedName>
</protein>
<dbReference type="AlphaFoldDB" id="A0A8B7ZAT4"/>
<dbReference type="PANTHER" id="PTHR12680">
    <property type="entry name" value="PUTATIVE HOMEODOMAIN TRANSCRIPTION FACTOR PHTF"/>
    <property type="match status" value="1"/>
</dbReference>
<feature type="domain" description="PHTF1/2 N-terminal" evidence="8">
    <location>
        <begin position="6"/>
        <end position="161"/>
    </location>
</feature>
<feature type="compositionally biased region" description="Low complexity" evidence="6">
    <location>
        <begin position="484"/>
        <end position="494"/>
    </location>
</feature>
<keyword evidence="10" id="KW-0238">DNA-binding</keyword>
<feature type="compositionally biased region" description="Basic and acidic residues" evidence="6">
    <location>
        <begin position="409"/>
        <end position="421"/>
    </location>
</feature>
<evidence type="ECO:0000256" key="1">
    <source>
        <dbReference type="ARBA" id="ARBA00004141"/>
    </source>
</evidence>
<sequence>MLGFSGINEAISGFQQQIGAYDKELWEEHVEIKELNIQGLPANNIPLRTGRLKTELIDIDLVRGSTFTKAKPEHSLGASARKGLIRVLFFPFYFQWWKQQLSKWMLVCLLVLYFLQALSITVYFLYSPSEAQQPIFFTEVFTPVVLALVLGTVYSLVVCTTVKKSRALRRRMTRRSREVKTKQRKPTSEDSNGSYSKKRGMRRSQSLPCTADTYYQVRQARRNLARRFSRPGIVVEDSTTGRRESLVEGTDEASAEDGLGNDGRQPPEYIRGLQGDETTGYTEEDFTLLGKPIEETDIAGEILLPDLDPKTLGETDTAVACVVPKTAPSAAAEDATGDLATVKGQGLLNTSKPAEESKSYVTQNPGAEVGTVEVSSVSLLERAKKSSITRFSDDVSDNPQHASDSEGPAEDREERGRERGLRSRAGVRKGRRKRQEYGSSNESDLDTRPVRQVRSLEQDSHLRGPSRFGDSDMDDPSWGETAEEVSSSGTSSESSESDSSDSENDKNEEIPQFEDPFKLLPATVTSTPSACTNTEKIRVRIFEGDECKKADLSVLEISCYINTKVRNTRSSCDYILLGALCAVTLASIPISFRLRGVSFLDLDLSWLTSACLQRAAHTFRVDAVAYVIVGLCSMERLALSLMFFFLLSVAEKTYKQRCLFAKYFSHLTSTRRARKSGLPHFRLDKVSNIKAWLSLRSFLKKRGPQRSIDIIVSSAFMLTLCMMSVLCVEMLQKEFKFLTHLFNWELIAWTFCMCPFLLRFMTLGSTINQKFRNTSVLLTEQINLYLHMEKKPHKKDDLMLANNVLKLASKLLKEIETPFKIAGMSMNPVLYNITRVVVLSAFSGVLTELLGFKLKLWKIKAT</sequence>
<dbReference type="RefSeq" id="XP_022102789.1">
    <property type="nucleotide sequence ID" value="XM_022247097.1"/>
</dbReference>